<reference evidence="2 3" key="1">
    <citation type="submission" date="2020-08" db="EMBL/GenBank/DDBJ databases">
        <title>Aphidius gifuensis genome sequencing and assembly.</title>
        <authorList>
            <person name="Du Z."/>
        </authorList>
    </citation>
    <scope>NUCLEOTIDE SEQUENCE [LARGE SCALE GENOMIC DNA]</scope>
    <source>
        <strain evidence="2">YNYX2018</strain>
        <tissue evidence="2">Adults</tissue>
    </source>
</reference>
<proteinExistence type="predicted"/>
<comment type="caution">
    <text evidence="2">The sequence shown here is derived from an EMBL/GenBank/DDBJ whole genome shotgun (WGS) entry which is preliminary data.</text>
</comment>
<accession>A0A834XLC8</accession>
<name>A0A834XLC8_APHGI</name>
<evidence type="ECO:0000313" key="2">
    <source>
        <dbReference type="EMBL" id="KAF7987474.1"/>
    </source>
</evidence>
<feature type="compositionally biased region" description="Low complexity" evidence="1">
    <location>
        <begin position="31"/>
        <end position="55"/>
    </location>
</feature>
<dbReference type="Proteomes" id="UP000639338">
    <property type="component" value="Unassembled WGS sequence"/>
</dbReference>
<organism evidence="2 3">
    <name type="scientific">Aphidius gifuensis</name>
    <name type="common">Parasitoid wasp</name>
    <dbReference type="NCBI Taxonomy" id="684658"/>
    <lineage>
        <taxon>Eukaryota</taxon>
        <taxon>Metazoa</taxon>
        <taxon>Ecdysozoa</taxon>
        <taxon>Arthropoda</taxon>
        <taxon>Hexapoda</taxon>
        <taxon>Insecta</taxon>
        <taxon>Pterygota</taxon>
        <taxon>Neoptera</taxon>
        <taxon>Endopterygota</taxon>
        <taxon>Hymenoptera</taxon>
        <taxon>Apocrita</taxon>
        <taxon>Ichneumonoidea</taxon>
        <taxon>Braconidae</taxon>
        <taxon>Aphidiinae</taxon>
        <taxon>Aphidius</taxon>
    </lineage>
</organism>
<evidence type="ECO:0000256" key="1">
    <source>
        <dbReference type="SAM" id="MobiDB-lite"/>
    </source>
</evidence>
<gene>
    <name evidence="2" type="ORF">HCN44_003236</name>
</gene>
<dbReference type="EMBL" id="JACMRX010000006">
    <property type="protein sequence ID" value="KAF7987474.1"/>
    <property type="molecule type" value="Genomic_DNA"/>
</dbReference>
<dbReference type="AlphaFoldDB" id="A0A834XLC8"/>
<evidence type="ECO:0000313" key="3">
    <source>
        <dbReference type="Proteomes" id="UP000639338"/>
    </source>
</evidence>
<feature type="region of interest" description="Disordered" evidence="1">
    <location>
        <begin position="29"/>
        <end position="64"/>
    </location>
</feature>
<sequence>MTCWTVCRCASIRSAGVIAPGGRPCITCPGSPQQQQQQPSSSSCRQSPSLQSSMSTTSIDDIASQKSAPLDASINLSMSVLDIKSTNN</sequence>
<protein>
    <submittedName>
        <fullName evidence="2">Uncharacterized protein</fullName>
    </submittedName>
</protein>
<keyword evidence="3" id="KW-1185">Reference proteome</keyword>